<evidence type="ECO:0000256" key="1">
    <source>
        <dbReference type="ARBA" id="ARBA00009477"/>
    </source>
</evidence>
<feature type="transmembrane region" description="Helical" evidence="3">
    <location>
        <begin position="30"/>
        <end position="50"/>
    </location>
</feature>
<organism evidence="7 8">
    <name type="scientific">Terriglobus aquaticus</name>
    <dbReference type="NCBI Taxonomy" id="940139"/>
    <lineage>
        <taxon>Bacteria</taxon>
        <taxon>Pseudomonadati</taxon>
        <taxon>Acidobacteriota</taxon>
        <taxon>Terriglobia</taxon>
        <taxon>Terriglobales</taxon>
        <taxon>Acidobacteriaceae</taxon>
        <taxon>Terriglobus</taxon>
    </lineage>
</organism>
<dbReference type="Pfam" id="PF25954">
    <property type="entry name" value="Beta-barrel_RND_2"/>
    <property type="match status" value="1"/>
</dbReference>
<accession>A0ABW9KL04</accession>
<dbReference type="Proteomes" id="UP001634747">
    <property type="component" value="Unassembled WGS sequence"/>
</dbReference>
<sequence>MAQNFIDAPSEQQHDPRTTPADPAPPQRGTVIAVAASFLLLVLVGIAFLIPKLRHRDALVTEARETMGPPEVDVVRVQTGSAESRLELPGTVQAFEQTPIYARTSGYIRKRYVDIGDHVRAGQLLATIEDPQTEQSLRQAQASLLQLKAQLLQARANAHLTTLNNQRYEQLYQQGVVSRESADQQAAQSGANDATVQAAQANIAAGEANVRSLQEQAGFSKVVAPFTGTILSRGIDNGSLISAGSATSVTQLFTIGQSGTVRVFTNVPQASAPAVLTARTAQVQFRELPGQTFTGTIARTSSSIDPSSRTLLAEIDLPNSDGRILPGMFATVLFNTRSTTPPLLIPANALLVRSAGPQAFVVDSNHIAHLRNLTLGRDFGASTEVLNGLRPGDMVILSPGDNVTDGAKVDPHTPAAAAAS</sequence>
<name>A0ABW9KL04_9BACT</name>
<dbReference type="InterPro" id="IPR006143">
    <property type="entry name" value="RND_pump_MFP"/>
</dbReference>
<keyword evidence="3" id="KW-1133">Transmembrane helix</keyword>
<proteinExistence type="inferred from homology"/>
<evidence type="ECO:0000259" key="6">
    <source>
        <dbReference type="Pfam" id="PF25954"/>
    </source>
</evidence>
<dbReference type="Pfam" id="PF25876">
    <property type="entry name" value="HH_MFP_RND"/>
    <property type="match status" value="1"/>
</dbReference>
<dbReference type="PANTHER" id="PTHR30469">
    <property type="entry name" value="MULTIDRUG RESISTANCE PROTEIN MDTA"/>
    <property type="match status" value="1"/>
</dbReference>
<dbReference type="Pfam" id="PF25917">
    <property type="entry name" value="BSH_RND"/>
    <property type="match status" value="1"/>
</dbReference>
<dbReference type="EMBL" id="JBJYXY010000001">
    <property type="protein sequence ID" value="MFN2976441.1"/>
    <property type="molecule type" value="Genomic_DNA"/>
</dbReference>
<dbReference type="PANTHER" id="PTHR30469:SF37">
    <property type="entry name" value="RAGD PROTEIN"/>
    <property type="match status" value="1"/>
</dbReference>
<protein>
    <submittedName>
        <fullName evidence="7">Efflux RND transporter periplasmic adaptor subunit</fullName>
    </submittedName>
</protein>
<evidence type="ECO:0000313" key="8">
    <source>
        <dbReference type="Proteomes" id="UP001634747"/>
    </source>
</evidence>
<evidence type="ECO:0000259" key="5">
    <source>
        <dbReference type="Pfam" id="PF25917"/>
    </source>
</evidence>
<dbReference type="RefSeq" id="WP_263412081.1">
    <property type="nucleotide sequence ID" value="NZ_BAABBH010000001.1"/>
</dbReference>
<dbReference type="InterPro" id="IPR058625">
    <property type="entry name" value="MdtA-like_BSH"/>
</dbReference>
<dbReference type="InterPro" id="IPR058624">
    <property type="entry name" value="MdtA-like_HH"/>
</dbReference>
<keyword evidence="8" id="KW-1185">Reference proteome</keyword>
<feature type="domain" description="Multidrug resistance protein MdtA-like alpha-helical hairpin" evidence="4">
    <location>
        <begin position="144"/>
        <end position="205"/>
    </location>
</feature>
<comment type="similarity">
    <text evidence="1">Belongs to the membrane fusion protein (MFP) (TC 8.A.1) family.</text>
</comment>
<keyword evidence="3" id="KW-0472">Membrane</keyword>
<evidence type="ECO:0000259" key="4">
    <source>
        <dbReference type="Pfam" id="PF25876"/>
    </source>
</evidence>
<comment type="caution">
    <text evidence="7">The sequence shown here is derived from an EMBL/GenBank/DDBJ whole genome shotgun (WGS) entry which is preliminary data.</text>
</comment>
<feature type="domain" description="CusB-like beta-barrel" evidence="6">
    <location>
        <begin position="265"/>
        <end position="336"/>
    </location>
</feature>
<evidence type="ECO:0000256" key="3">
    <source>
        <dbReference type="SAM" id="Phobius"/>
    </source>
</evidence>
<evidence type="ECO:0000313" key="7">
    <source>
        <dbReference type="EMBL" id="MFN2976441.1"/>
    </source>
</evidence>
<dbReference type="SUPFAM" id="SSF111369">
    <property type="entry name" value="HlyD-like secretion proteins"/>
    <property type="match status" value="1"/>
</dbReference>
<dbReference type="Gene3D" id="2.40.50.100">
    <property type="match status" value="1"/>
</dbReference>
<gene>
    <name evidence="7" type="ORF">ACK2TP_11765</name>
</gene>
<dbReference type="Gene3D" id="1.10.287.470">
    <property type="entry name" value="Helix hairpin bin"/>
    <property type="match status" value="1"/>
</dbReference>
<feature type="region of interest" description="Disordered" evidence="2">
    <location>
        <begin position="1"/>
        <end position="27"/>
    </location>
</feature>
<dbReference type="InterPro" id="IPR058792">
    <property type="entry name" value="Beta-barrel_RND_2"/>
</dbReference>
<dbReference type="NCBIfam" id="TIGR01730">
    <property type="entry name" value="RND_mfp"/>
    <property type="match status" value="1"/>
</dbReference>
<keyword evidence="3" id="KW-0812">Transmembrane</keyword>
<evidence type="ECO:0000256" key="2">
    <source>
        <dbReference type="SAM" id="MobiDB-lite"/>
    </source>
</evidence>
<dbReference type="Gene3D" id="2.40.420.20">
    <property type="match status" value="1"/>
</dbReference>
<feature type="domain" description="Multidrug resistance protein MdtA-like barrel-sandwich hybrid" evidence="5">
    <location>
        <begin position="99"/>
        <end position="249"/>
    </location>
</feature>
<reference evidence="7 8" key="1">
    <citation type="submission" date="2024-12" db="EMBL/GenBank/DDBJ databases">
        <authorList>
            <person name="Lee Y."/>
        </authorList>
    </citation>
    <scope>NUCLEOTIDE SEQUENCE [LARGE SCALE GENOMIC DNA]</scope>
    <source>
        <strain evidence="7 8">03SUJ4</strain>
    </source>
</reference>
<dbReference type="Gene3D" id="2.40.30.170">
    <property type="match status" value="1"/>
</dbReference>